<accession>A0AAN7WKB7</accession>
<dbReference type="AlphaFoldDB" id="A0AAN7WKB7"/>
<name>A0AAN7WKB7_9PEZI</name>
<comment type="caution">
    <text evidence="1">The sequence shown here is derived from an EMBL/GenBank/DDBJ whole genome shotgun (WGS) entry which is preliminary data.</text>
</comment>
<evidence type="ECO:0000313" key="1">
    <source>
        <dbReference type="EMBL" id="KAK5707925.1"/>
    </source>
</evidence>
<sequence>MQQHFPFFELPKELRNKIYADCTTCASFRRPERGLWHTSFTIHSIEMSGLLIIDLLTLEKRFGKEYKEESLRYVEAAVRTCYMSSVDVQETMALLPRTYHASLSKLKLRLRLPKNDAFLRDQLSDIAEQGVADLSKLISALPGMPSLELEVELPVVKLSLASQKAAYNGVQQADSHGTHFLRSELVAKKSLERSDALHIPVAKSLIVYGDLDYVTQEHLWEDWEVRSALLSASSNHVVYEATVSRNAEAWCGLDLTMIEAGCYDYDAAVRKVEEEREKAKLSQKNA</sequence>
<protein>
    <submittedName>
        <fullName evidence="1">Uncharacterized protein</fullName>
    </submittedName>
</protein>
<organism evidence="1 2">
    <name type="scientific">Elasticomyces elasticus</name>
    <dbReference type="NCBI Taxonomy" id="574655"/>
    <lineage>
        <taxon>Eukaryota</taxon>
        <taxon>Fungi</taxon>
        <taxon>Dikarya</taxon>
        <taxon>Ascomycota</taxon>
        <taxon>Pezizomycotina</taxon>
        <taxon>Dothideomycetes</taxon>
        <taxon>Dothideomycetidae</taxon>
        <taxon>Mycosphaerellales</taxon>
        <taxon>Teratosphaeriaceae</taxon>
        <taxon>Elasticomyces</taxon>
    </lineage>
</organism>
<reference evidence="1" key="1">
    <citation type="submission" date="2023-08" db="EMBL/GenBank/DDBJ databases">
        <title>Black Yeasts Isolated from many extreme environments.</title>
        <authorList>
            <person name="Coleine C."/>
            <person name="Stajich J.E."/>
            <person name="Selbmann L."/>
        </authorList>
    </citation>
    <scope>NUCLEOTIDE SEQUENCE</scope>
    <source>
        <strain evidence="1">CCFEE 5810</strain>
    </source>
</reference>
<dbReference type="Proteomes" id="UP001310594">
    <property type="component" value="Unassembled WGS sequence"/>
</dbReference>
<evidence type="ECO:0000313" key="2">
    <source>
        <dbReference type="Proteomes" id="UP001310594"/>
    </source>
</evidence>
<dbReference type="EMBL" id="JAVRQU010000001">
    <property type="protein sequence ID" value="KAK5707925.1"/>
    <property type="molecule type" value="Genomic_DNA"/>
</dbReference>
<gene>
    <name evidence="1" type="ORF">LTR97_000464</name>
</gene>
<proteinExistence type="predicted"/>